<name>G0QLZ1_ICHMU</name>
<keyword evidence="3" id="KW-0808">Transferase</keyword>
<dbReference type="InterPro" id="IPR011992">
    <property type="entry name" value="EF-hand-dom_pair"/>
</dbReference>
<evidence type="ECO:0000259" key="10">
    <source>
        <dbReference type="PROSITE" id="PS50011"/>
    </source>
</evidence>
<dbReference type="InterPro" id="IPR050205">
    <property type="entry name" value="CDPK_Ser/Thr_kinases"/>
</dbReference>
<dbReference type="eggNOG" id="KOG0032">
    <property type="taxonomic scope" value="Eukaryota"/>
</dbReference>
<dbReference type="EMBL" id="GL983335">
    <property type="protein sequence ID" value="EGR33764.1"/>
    <property type="molecule type" value="Genomic_DNA"/>
</dbReference>
<feature type="domain" description="Protein kinase" evidence="10">
    <location>
        <begin position="1"/>
        <end position="143"/>
    </location>
</feature>
<evidence type="ECO:0000313" key="12">
    <source>
        <dbReference type="EMBL" id="EGR33764.1"/>
    </source>
</evidence>
<keyword evidence="4" id="KW-0677">Repeat</keyword>
<dbReference type="OMA" id="LYYIHIS"/>
<protein>
    <recommendedName>
        <fullName evidence="14">Protein kinase domain protein</fullName>
    </recommendedName>
</protein>
<organism evidence="12 13">
    <name type="scientific">Ichthyophthirius multifiliis</name>
    <name type="common">White spot disease agent</name>
    <name type="synonym">Ich</name>
    <dbReference type="NCBI Taxonomy" id="5932"/>
    <lineage>
        <taxon>Eukaryota</taxon>
        <taxon>Sar</taxon>
        <taxon>Alveolata</taxon>
        <taxon>Ciliophora</taxon>
        <taxon>Intramacronucleata</taxon>
        <taxon>Oligohymenophorea</taxon>
        <taxon>Hymenostomatida</taxon>
        <taxon>Ophryoglenina</taxon>
        <taxon>Ichthyophthirius</taxon>
    </lineage>
</organism>
<dbReference type="PANTHER" id="PTHR24349">
    <property type="entry name" value="SERINE/THREONINE-PROTEIN KINASE"/>
    <property type="match status" value="1"/>
</dbReference>
<dbReference type="GO" id="GO:0005524">
    <property type="term" value="F:ATP binding"/>
    <property type="evidence" value="ECO:0007669"/>
    <property type="project" value="UniProtKB-KW"/>
</dbReference>
<dbReference type="SUPFAM" id="SSF56112">
    <property type="entry name" value="Protein kinase-like (PK-like)"/>
    <property type="match status" value="1"/>
</dbReference>
<dbReference type="InParanoid" id="G0QLZ1"/>
<dbReference type="GeneID" id="14909951"/>
<gene>
    <name evidence="12" type="ORF">IMG5_039240</name>
</gene>
<dbReference type="InterPro" id="IPR018247">
    <property type="entry name" value="EF_Hand_1_Ca_BS"/>
</dbReference>
<evidence type="ECO:0000259" key="11">
    <source>
        <dbReference type="PROSITE" id="PS50222"/>
    </source>
</evidence>
<dbReference type="InterPro" id="IPR011009">
    <property type="entry name" value="Kinase-like_dom_sf"/>
</dbReference>
<evidence type="ECO:0000256" key="2">
    <source>
        <dbReference type="ARBA" id="ARBA00022527"/>
    </source>
</evidence>
<dbReference type="PROSITE" id="PS00018">
    <property type="entry name" value="EF_HAND_1"/>
    <property type="match status" value="1"/>
</dbReference>
<evidence type="ECO:0000256" key="8">
    <source>
        <dbReference type="ARBA" id="ARBA00022840"/>
    </source>
</evidence>
<comment type="cofactor">
    <cofactor evidence="1">
        <name>Mg(2+)</name>
        <dbReference type="ChEBI" id="CHEBI:18420"/>
    </cofactor>
</comment>
<reference evidence="12 13" key="1">
    <citation type="submission" date="2011-07" db="EMBL/GenBank/DDBJ databases">
        <authorList>
            <person name="Coyne R."/>
            <person name="Brami D."/>
            <person name="Johnson J."/>
            <person name="Hostetler J."/>
            <person name="Hannick L."/>
            <person name="Clark T."/>
            <person name="Cassidy-Hanley D."/>
            <person name="Inman J."/>
        </authorList>
    </citation>
    <scope>NUCLEOTIDE SEQUENCE [LARGE SCALE GENOMIC DNA]</scope>
    <source>
        <strain evidence="12 13">G5</strain>
    </source>
</reference>
<dbReference type="InterPro" id="IPR000719">
    <property type="entry name" value="Prot_kinase_dom"/>
</dbReference>
<keyword evidence="13" id="KW-1185">Reference proteome</keyword>
<keyword evidence="6" id="KW-0418">Kinase</keyword>
<evidence type="ECO:0000256" key="5">
    <source>
        <dbReference type="ARBA" id="ARBA00022741"/>
    </source>
</evidence>
<proteinExistence type="inferred from homology"/>
<feature type="domain" description="EF-hand" evidence="11">
    <location>
        <begin position="144"/>
        <end position="178"/>
    </location>
</feature>
<accession>G0QLZ1</accession>
<dbReference type="GO" id="GO:0004674">
    <property type="term" value="F:protein serine/threonine kinase activity"/>
    <property type="evidence" value="ECO:0007669"/>
    <property type="project" value="UniProtKB-KW"/>
</dbReference>
<dbReference type="PROSITE" id="PS50011">
    <property type="entry name" value="PROTEIN_KINASE_DOM"/>
    <property type="match status" value="1"/>
</dbReference>
<evidence type="ECO:0000256" key="3">
    <source>
        <dbReference type="ARBA" id="ARBA00022679"/>
    </source>
</evidence>
<feature type="domain" description="EF-hand" evidence="11">
    <location>
        <begin position="179"/>
        <end position="214"/>
    </location>
</feature>
<evidence type="ECO:0000256" key="9">
    <source>
        <dbReference type="ARBA" id="ARBA00024334"/>
    </source>
</evidence>
<dbReference type="InterPro" id="IPR002048">
    <property type="entry name" value="EF_hand_dom"/>
</dbReference>
<dbReference type="GO" id="GO:0005509">
    <property type="term" value="F:calcium ion binding"/>
    <property type="evidence" value="ECO:0007669"/>
    <property type="project" value="InterPro"/>
</dbReference>
<dbReference type="Proteomes" id="UP000008983">
    <property type="component" value="Unassembled WGS sequence"/>
</dbReference>
<dbReference type="SMART" id="SM00054">
    <property type="entry name" value="EFh"/>
    <property type="match status" value="2"/>
</dbReference>
<dbReference type="FunFam" id="1.10.238.10:FF:000003">
    <property type="entry name" value="Calmodulin A"/>
    <property type="match status" value="1"/>
</dbReference>
<evidence type="ECO:0000256" key="7">
    <source>
        <dbReference type="ARBA" id="ARBA00022837"/>
    </source>
</evidence>
<evidence type="ECO:0000256" key="6">
    <source>
        <dbReference type="ARBA" id="ARBA00022777"/>
    </source>
</evidence>
<dbReference type="AlphaFoldDB" id="G0QLZ1"/>
<sequence length="216" mass="25082">EGTYGVVKRIIDKVTKEEKALKIINKNIKDIIDWGCATEIKDQPQTEILGTNLYISPEVLLKKYTHKCDIWSAGVILYILLCGEPPFTGNQQEIYKKILQLQYDMDEDIWQSISDEAKDLIKKMLCPEEKRLCAKEIQEHTWLKKFAKLSKAFEVFDSDGNGYITLDELKDILGDPNNKNSDIIEQIIQNIDKDNDGKISFEEFHKMMEKYAEQQQ</sequence>
<keyword evidence="5" id="KW-0547">Nucleotide-binding</keyword>
<evidence type="ECO:0000313" key="13">
    <source>
        <dbReference type="Proteomes" id="UP000008983"/>
    </source>
</evidence>
<dbReference type="Gene3D" id="1.10.238.10">
    <property type="entry name" value="EF-hand"/>
    <property type="match status" value="1"/>
</dbReference>
<dbReference type="SMART" id="SM00220">
    <property type="entry name" value="S_TKc"/>
    <property type="match status" value="1"/>
</dbReference>
<comment type="similarity">
    <text evidence="9">Belongs to the protein kinase superfamily. Ser/Thr protein kinase family. CDPK subfamily.</text>
</comment>
<dbReference type="OrthoDB" id="439536at2759"/>
<dbReference type="Pfam" id="PF13499">
    <property type="entry name" value="EF-hand_7"/>
    <property type="match status" value="1"/>
</dbReference>
<dbReference type="Pfam" id="PF00069">
    <property type="entry name" value="Pkinase"/>
    <property type="match status" value="1"/>
</dbReference>
<dbReference type="RefSeq" id="XP_004038988.1">
    <property type="nucleotide sequence ID" value="XM_004038940.1"/>
</dbReference>
<keyword evidence="7" id="KW-0106">Calcium</keyword>
<dbReference type="SUPFAM" id="SSF47473">
    <property type="entry name" value="EF-hand"/>
    <property type="match status" value="1"/>
</dbReference>
<keyword evidence="2" id="KW-0723">Serine/threonine-protein kinase</keyword>
<evidence type="ECO:0000256" key="1">
    <source>
        <dbReference type="ARBA" id="ARBA00001946"/>
    </source>
</evidence>
<keyword evidence="8" id="KW-0067">ATP-binding</keyword>
<feature type="non-terminal residue" evidence="12">
    <location>
        <position position="1"/>
    </location>
</feature>
<evidence type="ECO:0008006" key="14">
    <source>
        <dbReference type="Google" id="ProtNLM"/>
    </source>
</evidence>
<dbReference type="Gene3D" id="1.10.510.10">
    <property type="entry name" value="Transferase(Phosphotransferase) domain 1"/>
    <property type="match status" value="1"/>
</dbReference>
<dbReference type="PROSITE" id="PS50222">
    <property type="entry name" value="EF_HAND_2"/>
    <property type="match status" value="2"/>
</dbReference>
<dbReference type="CDD" id="cd00051">
    <property type="entry name" value="EFh"/>
    <property type="match status" value="1"/>
</dbReference>
<evidence type="ECO:0000256" key="4">
    <source>
        <dbReference type="ARBA" id="ARBA00022737"/>
    </source>
</evidence>
<dbReference type="STRING" id="857967.G0QLZ1"/>